<dbReference type="EMBL" id="CM055098">
    <property type="protein sequence ID" value="KAJ7549059.1"/>
    <property type="molecule type" value="Genomic_DNA"/>
</dbReference>
<evidence type="ECO:0000313" key="2">
    <source>
        <dbReference type="Proteomes" id="UP001162992"/>
    </source>
</evidence>
<accession>A0ACC2D437</accession>
<dbReference type="Proteomes" id="UP001162992">
    <property type="component" value="Chromosome 7"/>
</dbReference>
<proteinExistence type="predicted"/>
<organism evidence="1 2">
    <name type="scientific">Diphasiastrum complanatum</name>
    <name type="common">Issler's clubmoss</name>
    <name type="synonym">Lycopodium complanatum</name>
    <dbReference type="NCBI Taxonomy" id="34168"/>
    <lineage>
        <taxon>Eukaryota</taxon>
        <taxon>Viridiplantae</taxon>
        <taxon>Streptophyta</taxon>
        <taxon>Embryophyta</taxon>
        <taxon>Tracheophyta</taxon>
        <taxon>Lycopodiopsida</taxon>
        <taxon>Lycopodiales</taxon>
        <taxon>Lycopodiaceae</taxon>
        <taxon>Lycopodioideae</taxon>
        <taxon>Diphasiastrum</taxon>
    </lineage>
</organism>
<gene>
    <name evidence="1" type="ORF">O6H91_07G038400</name>
</gene>
<evidence type="ECO:0000313" key="1">
    <source>
        <dbReference type="EMBL" id="KAJ7549059.1"/>
    </source>
</evidence>
<sequence length="883" mass="96719">MAAASAAATTDFIAACRQSLGQFADELQDALVYLDEGAGEAFHFMGGLPFFLQFGVRSVCSLENARPYDSANTWNAASDGPLQKMIIITSRLLSDSHRYILRCLRMHCNVQLLTIFSSVSEDAHATFPGTPLGTDAYAEYKNLLLQDFDTVSGTDPAHDQIVHDPKGEENIALAEVIQSQPEVNPQEHKESPLWAPESNEDRDSRAASEKKKSPTIQVYYIPLILCPLTPKIFVLPSGAAIAEAPLLDSPDYSLGPGLPGIDIGVPIDGEEHIPPGAILLAFFLQHLGSQLDLKFEVFTLGRLARAVGKFMIELPNLPEGGGHTKRPAGLVIIDRSLDLITPSCHGDSLVDQMFFCLPRRTRKDAPIHPVPVGAAANFISTPVVHAPVDVRVPSEQFIFLEEKGQVSISLEDPLCPLSPKVEQDRRESRQEMPEDSKCSKSFSNLQAANFSGNMNNLLGGSLSCAWEFNAFDRLDLLFGKGAKDGAMLIRKWLQDAVRQEKLDLPRKTRLGAVTVSELQSLVKALSAVPKAAIRNMTLIQIARAAIMTLHASCSLRWEAFRSVESILMLSARDCIENLALQIRDLINHSIQHTSSKSHQQHATLAPSQKASLLSLRDSLTVAIVAYALAGKCDLRLTSADSPFTWDEEYSLKEAVLNVILGSPQGISLGFLKGLEDALEERWKKAELESSLKADSSPVKHNERSDDWTDDQWEGWDEAEEEGSEAEEFGDMQLKLEVRDRLEEVFKILHRVAAARNRLALSEKLQSPDDLSSSLGLHKGLIYKLMSLIARKADVSGLEHHSSTVGRIFKSGLGRFGLGQVKPKVGDQKVLLLFVIGGFNAVEVREAREALASAPGGIELLFGGTTLLTPDHMYDLMLGSCRSS</sequence>
<keyword evidence="2" id="KW-1185">Reference proteome</keyword>
<comment type="caution">
    <text evidence="1">The sequence shown here is derived from an EMBL/GenBank/DDBJ whole genome shotgun (WGS) entry which is preliminary data.</text>
</comment>
<protein>
    <submittedName>
        <fullName evidence="1">Uncharacterized protein</fullName>
    </submittedName>
</protein>
<reference evidence="2" key="1">
    <citation type="journal article" date="2024" name="Proc. Natl. Acad. Sci. U.S.A.">
        <title>Extraordinary preservation of gene collinearity over three hundred million years revealed in homosporous lycophytes.</title>
        <authorList>
            <person name="Li C."/>
            <person name="Wickell D."/>
            <person name="Kuo L.Y."/>
            <person name="Chen X."/>
            <person name="Nie B."/>
            <person name="Liao X."/>
            <person name="Peng D."/>
            <person name="Ji J."/>
            <person name="Jenkins J."/>
            <person name="Williams M."/>
            <person name="Shu S."/>
            <person name="Plott C."/>
            <person name="Barry K."/>
            <person name="Rajasekar S."/>
            <person name="Grimwood J."/>
            <person name="Han X."/>
            <person name="Sun S."/>
            <person name="Hou Z."/>
            <person name="He W."/>
            <person name="Dai G."/>
            <person name="Sun C."/>
            <person name="Schmutz J."/>
            <person name="Leebens-Mack J.H."/>
            <person name="Li F.W."/>
            <person name="Wang L."/>
        </authorList>
    </citation>
    <scope>NUCLEOTIDE SEQUENCE [LARGE SCALE GENOMIC DNA]</scope>
    <source>
        <strain evidence="2">cv. PW_Plant_1</strain>
    </source>
</reference>
<name>A0ACC2D437_DIPCM</name>